<name>A0A829HAZ4_9GAMM</name>
<comment type="caution">
    <text evidence="2">The sequence shown here is derived from an EMBL/GenBank/DDBJ whole genome shotgun (WGS) entry which is preliminary data.</text>
</comment>
<dbReference type="Proteomes" id="UP000014523">
    <property type="component" value="Unassembled WGS sequence"/>
</dbReference>
<evidence type="ECO:0000313" key="2">
    <source>
        <dbReference type="EMBL" id="EPF70812.1"/>
    </source>
</evidence>
<proteinExistence type="predicted"/>
<organism evidence="2 3">
    <name type="scientific">Acinetobacter gyllenbergii CIP 110306 = MTCC 11365</name>
    <dbReference type="NCBI Taxonomy" id="1217657"/>
    <lineage>
        <taxon>Bacteria</taxon>
        <taxon>Pseudomonadati</taxon>
        <taxon>Pseudomonadota</taxon>
        <taxon>Gammaproteobacteria</taxon>
        <taxon>Moraxellales</taxon>
        <taxon>Moraxellaceae</taxon>
        <taxon>Acinetobacter</taxon>
    </lineage>
</organism>
<evidence type="ECO:0008006" key="4">
    <source>
        <dbReference type="Google" id="ProtNLM"/>
    </source>
</evidence>
<evidence type="ECO:0000256" key="1">
    <source>
        <dbReference type="SAM" id="SignalP"/>
    </source>
</evidence>
<accession>A0A829HAZ4</accession>
<dbReference type="AlphaFoldDB" id="A0A829HAZ4"/>
<sequence>MKRLIIGTLISVGTIGSAFAACTYNFDATQAEISTVYPGFEKFPIVSGQSTGLSLSATSKMYVAANSQALQGKVNVIIPPQSGIFAYEYKFKVPSVLLPNSEQIMTYPNFAEGAYAGGKYQLIAMYTNHLQGSANPNSVAFIVGSTKDGSTGLLEIPVSNTADGYQYIGFYVNQDTKQVGVIFNGINKGYISNHVDKIQGLTFTNGYSYFGLDATSPNIGLSQSIELITDKTKFKFLYPSGAKDICGNTI</sequence>
<evidence type="ECO:0000313" key="3">
    <source>
        <dbReference type="Proteomes" id="UP000014523"/>
    </source>
</evidence>
<keyword evidence="1" id="KW-0732">Signal</keyword>
<gene>
    <name evidence="2" type="ORF">F957_03946</name>
</gene>
<dbReference type="Pfam" id="PF16223">
    <property type="entry name" value="DUF4882"/>
    <property type="match status" value="1"/>
</dbReference>
<protein>
    <recommendedName>
        <fullName evidence="4">DUF4882 domain-containing protein</fullName>
    </recommendedName>
</protein>
<keyword evidence="3" id="KW-1185">Reference proteome</keyword>
<dbReference type="PROSITE" id="PS51257">
    <property type="entry name" value="PROKAR_LIPOPROTEIN"/>
    <property type="match status" value="1"/>
</dbReference>
<dbReference type="EMBL" id="ATGG01000057">
    <property type="protein sequence ID" value="EPF70812.1"/>
    <property type="molecule type" value="Genomic_DNA"/>
</dbReference>
<reference evidence="2 3" key="1">
    <citation type="submission" date="2013-06" db="EMBL/GenBank/DDBJ databases">
        <title>The Genome Sequence of Acinetobacter gyllenbergii CIP 110306.</title>
        <authorList>
            <consortium name="The Broad Institute Genome Sequencing Platform"/>
            <consortium name="The Broad Institute Genome Sequencing Center for Infectious Disease"/>
            <person name="Cerqueira G."/>
            <person name="Feldgarden M."/>
            <person name="Courvalin P."/>
            <person name="Perichon B."/>
            <person name="Grillot-Courvalin C."/>
            <person name="Clermont D."/>
            <person name="Rocha E."/>
            <person name="Yoon E.-J."/>
            <person name="Nemec A."/>
            <person name="Young S.K."/>
            <person name="Zeng Q."/>
            <person name="Gargeya S."/>
            <person name="Fitzgerald M."/>
            <person name="Abouelleil A."/>
            <person name="Alvarado L."/>
            <person name="Berlin A.M."/>
            <person name="Chapman S.B."/>
            <person name="Dewar J."/>
            <person name="Goldberg J."/>
            <person name="Griggs A."/>
            <person name="Gujja S."/>
            <person name="Hansen M."/>
            <person name="Howarth C."/>
            <person name="Imamovic A."/>
            <person name="Larimer J."/>
            <person name="McCowan C."/>
            <person name="Murphy C."/>
            <person name="Pearson M."/>
            <person name="Priest M."/>
            <person name="Roberts A."/>
            <person name="Saif S."/>
            <person name="Shea T."/>
            <person name="Sykes S."/>
            <person name="Wortman J."/>
            <person name="Nusbaum C."/>
            <person name="Birren B."/>
        </authorList>
    </citation>
    <scope>NUCLEOTIDE SEQUENCE [LARGE SCALE GENOMIC DNA]</scope>
    <source>
        <strain evidence="2 3">CIP 110306</strain>
    </source>
</reference>
<feature type="chain" id="PRO_5033015731" description="DUF4882 domain-containing protein" evidence="1">
    <location>
        <begin position="21"/>
        <end position="250"/>
    </location>
</feature>
<dbReference type="RefSeq" id="WP_016540021.1">
    <property type="nucleotide sequence ID" value="NZ_ASQH01000001.1"/>
</dbReference>
<feature type="signal peptide" evidence="1">
    <location>
        <begin position="1"/>
        <end position="20"/>
    </location>
</feature>
<dbReference type="InterPro" id="IPR032620">
    <property type="entry name" value="DUF4882"/>
</dbReference>